<dbReference type="InterPro" id="IPR006016">
    <property type="entry name" value="UspA"/>
</dbReference>
<accession>A0AAU7TAE2</accession>
<dbReference type="SUPFAM" id="SSF52402">
    <property type="entry name" value="Adenine nucleotide alpha hydrolases-like"/>
    <property type="match status" value="1"/>
</dbReference>
<evidence type="ECO:0000259" key="1">
    <source>
        <dbReference type="Pfam" id="PF00582"/>
    </source>
</evidence>
<dbReference type="EMBL" id="CP158165">
    <property type="protein sequence ID" value="XBV23608.1"/>
    <property type="molecule type" value="Genomic_DNA"/>
</dbReference>
<evidence type="ECO:0000313" key="2">
    <source>
        <dbReference type="EMBL" id="XBV23608.1"/>
    </source>
</evidence>
<dbReference type="Pfam" id="PF00582">
    <property type="entry name" value="Usp"/>
    <property type="match status" value="1"/>
</dbReference>
<dbReference type="AlphaFoldDB" id="A0AAU7TAE2"/>
<protein>
    <submittedName>
        <fullName evidence="2">Universal stress protein</fullName>
    </submittedName>
</protein>
<dbReference type="RefSeq" id="WP_350276439.1">
    <property type="nucleotide sequence ID" value="NZ_CP158165.1"/>
</dbReference>
<proteinExistence type="predicted"/>
<reference evidence="2" key="1">
    <citation type="submission" date="2024-06" db="EMBL/GenBank/DDBJ databases">
        <title>Kribbella sp. strain HUAS MG21 genome sequences.</title>
        <authorList>
            <person name="Mo P."/>
        </authorList>
    </citation>
    <scope>NUCLEOTIDE SEQUENCE</scope>
    <source>
        <strain evidence="2">HUAS MG21</strain>
    </source>
</reference>
<dbReference type="Gene3D" id="3.40.50.12370">
    <property type="match status" value="1"/>
</dbReference>
<feature type="domain" description="UspA" evidence="1">
    <location>
        <begin position="18"/>
        <end position="143"/>
    </location>
</feature>
<organism evidence="2">
    <name type="scientific">Kribbella sp. HUAS MG21</name>
    <dbReference type="NCBI Taxonomy" id="3160966"/>
    <lineage>
        <taxon>Bacteria</taxon>
        <taxon>Bacillati</taxon>
        <taxon>Actinomycetota</taxon>
        <taxon>Actinomycetes</taxon>
        <taxon>Propionibacteriales</taxon>
        <taxon>Kribbellaceae</taxon>
        <taxon>Kribbella</taxon>
    </lineage>
</organism>
<sequence>MYDPKVSRSGVRRTGPVVLAAVGSLADGLDAVAWAAAEASARHASLHLLHVIPFDPFGLEYVGPGDGGPYDAARLFVDQAAEHARRVAPHLSIATRISAGDPARTIALEGDKADLVVLGREANCRPLHGWSRSLILQVTARSRGPVAVIGFAVRPLSGCAAGRVVAVAPSYLTPTAAWAVLGTAFNAAHQRGIGVTVLADVTGKNSPSGTSLDELLAPHLQAFADVDVRREPLTGPRGSLLTHTSRAAALVVLPVPETRVARWRSRSAIRRLLETVPAPITFVHARSGPLLVRRASSVGGAR</sequence>
<gene>
    <name evidence="2" type="ORF">ABN611_34190</name>
</gene>
<name>A0AAU7TAE2_9ACTN</name>